<evidence type="ECO:0000256" key="1">
    <source>
        <dbReference type="SAM" id="Phobius"/>
    </source>
</evidence>
<feature type="transmembrane region" description="Helical" evidence="1">
    <location>
        <begin position="243"/>
        <end position="260"/>
    </location>
</feature>
<dbReference type="InterPro" id="IPR051790">
    <property type="entry name" value="Cytochrome_c-biogenesis_DsbD"/>
</dbReference>
<evidence type="ECO:0008006" key="4">
    <source>
        <dbReference type="Google" id="ProtNLM"/>
    </source>
</evidence>
<keyword evidence="1" id="KW-1133">Transmembrane helix</keyword>
<proteinExistence type="predicted"/>
<keyword evidence="1" id="KW-0472">Membrane</keyword>
<name>A0A1G2Q925_9BACT</name>
<dbReference type="EMBL" id="MHTG01000023">
    <property type="protein sequence ID" value="OHA57018.1"/>
    <property type="molecule type" value="Genomic_DNA"/>
</dbReference>
<reference evidence="2 3" key="1">
    <citation type="journal article" date="2016" name="Nat. Commun.">
        <title>Thousands of microbial genomes shed light on interconnected biogeochemical processes in an aquifer system.</title>
        <authorList>
            <person name="Anantharaman K."/>
            <person name="Brown C.T."/>
            <person name="Hug L.A."/>
            <person name="Sharon I."/>
            <person name="Castelle C.J."/>
            <person name="Probst A.J."/>
            <person name="Thomas B.C."/>
            <person name="Singh A."/>
            <person name="Wilkins M.J."/>
            <person name="Karaoz U."/>
            <person name="Brodie E.L."/>
            <person name="Williams K.H."/>
            <person name="Hubbard S.S."/>
            <person name="Banfield J.F."/>
        </authorList>
    </citation>
    <scope>NUCLEOTIDE SEQUENCE [LARGE SCALE GENOMIC DNA]</scope>
</reference>
<feature type="transmembrane region" description="Helical" evidence="1">
    <location>
        <begin position="7"/>
        <end position="26"/>
    </location>
</feature>
<feature type="transmembrane region" description="Helical" evidence="1">
    <location>
        <begin position="166"/>
        <end position="189"/>
    </location>
</feature>
<sequence length="261" mass="27920">MIKNKTGWGIILAILVLAAVAIIKFTPLGQSLVWAVSDGGEWLLPLLLITALVDSLNPCAFSVLLLTIAFLLSLGASRGRLLAVGGAYIAGIFAAYLLIGFGLLQALHFFNTPHFMAKIGAGILVVVGALALSSGWWPNFPLKLKIPQVSHKWIAKLMHEASLPTAFLLGIVVGLCEFPCTGGPYLAAIGLLHDGTTYLKGAAYLVLYNLVFVLPLVVILAVAADRLVLNRLESWRANNLRSLKLWSGAAMIIIGLLIFLL</sequence>
<feature type="transmembrane region" description="Helical" evidence="1">
    <location>
        <begin position="81"/>
        <end position="103"/>
    </location>
</feature>
<dbReference type="PANTHER" id="PTHR31272:SF9">
    <property type="entry name" value="BLL1027 PROTEIN"/>
    <property type="match status" value="1"/>
</dbReference>
<feature type="transmembrane region" description="Helical" evidence="1">
    <location>
        <begin position="201"/>
        <end position="223"/>
    </location>
</feature>
<dbReference type="Proteomes" id="UP000176494">
    <property type="component" value="Unassembled WGS sequence"/>
</dbReference>
<dbReference type="AlphaFoldDB" id="A0A1G2Q925"/>
<feature type="transmembrane region" description="Helical" evidence="1">
    <location>
        <begin position="46"/>
        <end position="74"/>
    </location>
</feature>
<gene>
    <name evidence="2" type="ORF">A2114_01275</name>
</gene>
<organism evidence="2 3">
    <name type="scientific">Candidatus Vogelbacteria bacterium GWA1_51_14</name>
    <dbReference type="NCBI Taxonomy" id="1802435"/>
    <lineage>
        <taxon>Bacteria</taxon>
        <taxon>Candidatus Vogeliibacteriota</taxon>
    </lineage>
</organism>
<accession>A0A1G2Q925</accession>
<evidence type="ECO:0000313" key="3">
    <source>
        <dbReference type="Proteomes" id="UP000176494"/>
    </source>
</evidence>
<comment type="caution">
    <text evidence="2">The sequence shown here is derived from an EMBL/GenBank/DDBJ whole genome shotgun (WGS) entry which is preliminary data.</text>
</comment>
<dbReference type="PANTHER" id="PTHR31272">
    <property type="entry name" value="CYTOCHROME C-TYPE BIOGENESIS PROTEIN HI_1454-RELATED"/>
    <property type="match status" value="1"/>
</dbReference>
<dbReference type="InterPro" id="IPR021315">
    <property type="entry name" value="Gap/Sap"/>
</dbReference>
<protein>
    <recommendedName>
        <fullName evidence="4">Cytochrome C biogenesis protein transmembrane domain-containing protein</fullName>
    </recommendedName>
</protein>
<evidence type="ECO:0000313" key="2">
    <source>
        <dbReference type="EMBL" id="OHA57018.1"/>
    </source>
</evidence>
<feature type="transmembrane region" description="Helical" evidence="1">
    <location>
        <begin position="115"/>
        <end position="137"/>
    </location>
</feature>
<keyword evidence="1" id="KW-0812">Transmembrane</keyword>
<dbReference type="Pfam" id="PF11139">
    <property type="entry name" value="SfLAP"/>
    <property type="match status" value="1"/>
</dbReference>
<dbReference type="STRING" id="1802435.A2114_01275"/>